<evidence type="ECO:0000259" key="4">
    <source>
        <dbReference type="Pfam" id="PF00298"/>
    </source>
</evidence>
<accession>T0ZC80</accession>
<evidence type="ECO:0000256" key="1">
    <source>
        <dbReference type="ARBA" id="ARBA00010537"/>
    </source>
</evidence>
<organism evidence="5">
    <name type="scientific">mine drainage metagenome</name>
    <dbReference type="NCBI Taxonomy" id="410659"/>
    <lineage>
        <taxon>unclassified sequences</taxon>
        <taxon>metagenomes</taxon>
        <taxon>ecological metagenomes</taxon>
    </lineage>
</organism>
<reference evidence="5" key="1">
    <citation type="submission" date="2013-08" db="EMBL/GenBank/DDBJ databases">
        <authorList>
            <person name="Mendez C."/>
            <person name="Richter M."/>
            <person name="Ferrer M."/>
            <person name="Sanchez J."/>
        </authorList>
    </citation>
    <scope>NUCLEOTIDE SEQUENCE</scope>
</reference>
<dbReference type="InterPro" id="IPR000911">
    <property type="entry name" value="Ribosomal_uL11"/>
</dbReference>
<evidence type="ECO:0000256" key="2">
    <source>
        <dbReference type="ARBA" id="ARBA00022980"/>
    </source>
</evidence>
<protein>
    <submittedName>
        <fullName evidence="5">Ribosomal protein L11</fullName>
    </submittedName>
</protein>
<dbReference type="GO" id="GO:0006412">
    <property type="term" value="P:translation"/>
    <property type="evidence" value="ECO:0007669"/>
    <property type="project" value="InterPro"/>
</dbReference>
<dbReference type="GO" id="GO:0070180">
    <property type="term" value="F:large ribosomal subunit rRNA binding"/>
    <property type="evidence" value="ECO:0007669"/>
    <property type="project" value="TreeGrafter"/>
</dbReference>
<evidence type="ECO:0000313" key="5">
    <source>
        <dbReference type="EMBL" id="EQD41712.1"/>
    </source>
</evidence>
<dbReference type="AlphaFoldDB" id="T0ZC80"/>
<evidence type="ECO:0000256" key="3">
    <source>
        <dbReference type="ARBA" id="ARBA00023274"/>
    </source>
</evidence>
<dbReference type="SUPFAM" id="SSF46906">
    <property type="entry name" value="Ribosomal protein L11, C-terminal domain"/>
    <property type="match status" value="1"/>
</dbReference>
<proteinExistence type="inferred from homology"/>
<keyword evidence="3" id="KW-0687">Ribonucleoprotein</keyword>
<dbReference type="Gene3D" id="1.10.10.250">
    <property type="entry name" value="Ribosomal protein L11, C-terminal domain"/>
    <property type="match status" value="1"/>
</dbReference>
<dbReference type="EMBL" id="AUZZ01007585">
    <property type="protein sequence ID" value="EQD41712.1"/>
    <property type="molecule type" value="Genomic_DNA"/>
</dbReference>
<feature type="non-terminal residue" evidence="5">
    <location>
        <position position="1"/>
    </location>
</feature>
<name>T0ZC80_9ZZZZ</name>
<dbReference type="GO" id="GO:0015934">
    <property type="term" value="C:large ribosomal subunit"/>
    <property type="evidence" value="ECO:0007669"/>
    <property type="project" value="TreeGrafter"/>
</dbReference>
<dbReference type="Pfam" id="PF00298">
    <property type="entry name" value="Ribosomal_L11"/>
    <property type="match status" value="1"/>
</dbReference>
<dbReference type="InterPro" id="IPR036769">
    <property type="entry name" value="Ribosomal_uL11_C_sf"/>
</dbReference>
<gene>
    <name evidence="5" type="ORF">B2A_10528</name>
</gene>
<reference evidence="5" key="2">
    <citation type="journal article" date="2014" name="ISME J.">
        <title>Microbial stratification in low pH oxic and suboxic macroscopic growths along an acid mine drainage.</title>
        <authorList>
            <person name="Mendez-Garcia C."/>
            <person name="Mesa V."/>
            <person name="Sprenger R.R."/>
            <person name="Richter M."/>
            <person name="Diez M.S."/>
            <person name="Solano J."/>
            <person name="Bargiela R."/>
            <person name="Golyshina O.V."/>
            <person name="Manteca A."/>
            <person name="Ramos J.L."/>
            <person name="Gallego J.R."/>
            <person name="Llorente I."/>
            <person name="Martins Dos Santos V.A."/>
            <person name="Jensen O.N."/>
            <person name="Pelaez A.I."/>
            <person name="Sanchez J."/>
            <person name="Ferrer M."/>
        </authorList>
    </citation>
    <scope>NUCLEOTIDE SEQUENCE</scope>
</reference>
<feature type="domain" description="Large ribosomal subunit protein uL11 C-terminal" evidence="4">
    <location>
        <begin position="2"/>
        <end position="67"/>
    </location>
</feature>
<dbReference type="InterPro" id="IPR020783">
    <property type="entry name" value="Ribosomal_uL11_C"/>
</dbReference>
<dbReference type="GO" id="GO:0003735">
    <property type="term" value="F:structural constituent of ribosome"/>
    <property type="evidence" value="ECO:0007669"/>
    <property type="project" value="InterPro"/>
</dbReference>
<keyword evidence="2 5" id="KW-0689">Ribosomal protein</keyword>
<dbReference type="PANTHER" id="PTHR11661">
    <property type="entry name" value="60S RIBOSOMAL PROTEIN L12"/>
    <property type="match status" value="1"/>
</dbReference>
<dbReference type="PANTHER" id="PTHR11661:SF1">
    <property type="entry name" value="LARGE RIBOSOMAL SUBUNIT PROTEIN UL11M"/>
    <property type="match status" value="1"/>
</dbReference>
<comment type="caution">
    <text evidence="5">The sequence shown here is derived from an EMBL/GenBank/DDBJ whole genome shotgun (WGS) entry which is preliminary data.</text>
</comment>
<sequence>GAPPTSALILKEIGVAAGAKAKDEVVGNISLEQVKKIAKSKESKLYGKGMAERVNQVLGTCKSMGVNCENENPRVIIARIKSGEIKL</sequence>
<comment type="similarity">
    <text evidence="1">Belongs to the universal ribosomal protein uL11 family.</text>
</comment>